<dbReference type="PANTHER" id="PTHR34276">
    <property type="entry name" value="MINI-RIBONUCLEASE 3"/>
    <property type="match status" value="1"/>
</dbReference>
<dbReference type="HAMAP" id="MF_01468">
    <property type="entry name" value="RNase_Mini_III"/>
    <property type="match status" value="1"/>
</dbReference>
<keyword evidence="7" id="KW-1185">Reference proteome</keyword>
<keyword evidence="4" id="KW-0699">rRNA-binding</keyword>
<dbReference type="Gene3D" id="1.10.1520.10">
    <property type="entry name" value="Ribonuclease III domain"/>
    <property type="match status" value="1"/>
</dbReference>
<dbReference type="PANTHER" id="PTHR34276:SF1">
    <property type="entry name" value="MINI-RIBONUCLEASE 3"/>
    <property type="match status" value="1"/>
</dbReference>
<keyword evidence="4" id="KW-0690">Ribosome biogenesis</keyword>
<evidence type="ECO:0000313" key="7">
    <source>
        <dbReference type="Proteomes" id="UP000247978"/>
    </source>
</evidence>
<comment type="subcellular location">
    <subcellularLocation>
        <location evidence="4">Cytoplasm</location>
    </subcellularLocation>
</comment>
<dbReference type="InterPro" id="IPR036389">
    <property type="entry name" value="RNase_III_sf"/>
</dbReference>
<accession>A0A2V3VSM3</accession>
<protein>
    <recommendedName>
        <fullName evidence="4">Mini-ribonuclease 3</fullName>
        <shortName evidence="4">Mini-3</shortName>
        <shortName evidence="4">Mini-RNase 3</shortName>
        <ecNumber evidence="4">3.1.26.-</ecNumber>
    </recommendedName>
    <alternativeName>
        <fullName evidence="4">Mini-RNase III</fullName>
        <shortName evidence="4">Mini-III</shortName>
    </alternativeName>
</protein>
<dbReference type="GO" id="GO:0004525">
    <property type="term" value="F:ribonuclease III activity"/>
    <property type="evidence" value="ECO:0007669"/>
    <property type="project" value="InterPro"/>
</dbReference>
<organism evidence="6 7">
    <name type="scientific">Pseudogracilibacillus auburnensis</name>
    <dbReference type="NCBI Taxonomy" id="1494959"/>
    <lineage>
        <taxon>Bacteria</taxon>
        <taxon>Bacillati</taxon>
        <taxon>Bacillota</taxon>
        <taxon>Bacilli</taxon>
        <taxon>Bacillales</taxon>
        <taxon>Bacillaceae</taxon>
        <taxon>Pseudogracilibacillus</taxon>
    </lineage>
</organism>
<dbReference type="SMART" id="SM00535">
    <property type="entry name" value="RIBOc"/>
    <property type="match status" value="1"/>
</dbReference>
<dbReference type="Pfam" id="PF00636">
    <property type="entry name" value="Ribonuclease_3"/>
    <property type="match status" value="1"/>
</dbReference>
<evidence type="ECO:0000313" key="6">
    <source>
        <dbReference type="EMBL" id="PXW84902.1"/>
    </source>
</evidence>
<comment type="similarity">
    <text evidence="4">Belongs to the MrnC RNase family.</text>
</comment>
<dbReference type="OrthoDB" id="46571at2"/>
<dbReference type="EC" id="3.1.26.-" evidence="4"/>
<feature type="domain" description="RNase III" evidence="5">
    <location>
        <begin position="4"/>
        <end position="129"/>
    </location>
</feature>
<gene>
    <name evidence="4" type="primary">mrnC</name>
    <name evidence="6" type="ORF">DFR56_113148</name>
</gene>
<comment type="cofactor">
    <cofactor evidence="4">
        <name>Mg(2+)</name>
        <dbReference type="ChEBI" id="CHEBI:18420"/>
    </cofactor>
</comment>
<dbReference type="Proteomes" id="UP000247978">
    <property type="component" value="Unassembled WGS sequence"/>
</dbReference>
<dbReference type="SUPFAM" id="SSF69065">
    <property type="entry name" value="RNase III domain-like"/>
    <property type="match status" value="1"/>
</dbReference>
<dbReference type="GO" id="GO:0006364">
    <property type="term" value="P:rRNA processing"/>
    <property type="evidence" value="ECO:0007669"/>
    <property type="project" value="UniProtKB-UniRule"/>
</dbReference>
<proteinExistence type="inferred from homology"/>
<sequence>MNVDPRQLNSLALAYIGDAVYELFVRNHLIQLGQVKPQQLHNEAVKYVSGTSQSTIIHEWIDQKRLTAEEEAVVRRGRNAKSHSIPKNVSISAYRYATAFEALMGYHYLMDNKERLHELMNEAINDTNELNN</sequence>
<comment type="subunit">
    <text evidence="4">Homodimer.</text>
</comment>
<dbReference type="PIRSF" id="PIRSF005520">
    <property type="entry name" value="UCP005520"/>
    <property type="match status" value="1"/>
</dbReference>
<keyword evidence="4" id="KW-0694">RNA-binding</keyword>
<comment type="caution">
    <text evidence="6">The sequence shown here is derived from an EMBL/GenBank/DDBJ whole genome shotgun (WGS) entry which is preliminary data.</text>
</comment>
<name>A0A2V3VSM3_9BACI</name>
<dbReference type="InterPro" id="IPR000999">
    <property type="entry name" value="RNase_III_dom"/>
</dbReference>
<dbReference type="AlphaFoldDB" id="A0A2V3VSM3"/>
<keyword evidence="4" id="KW-0698">rRNA processing</keyword>
<evidence type="ECO:0000259" key="5">
    <source>
        <dbReference type="SMART" id="SM00535"/>
    </source>
</evidence>
<feature type="active site" evidence="4">
    <location>
        <position position="18"/>
    </location>
</feature>
<dbReference type="RefSeq" id="WP_110396576.1">
    <property type="nucleotide sequence ID" value="NZ_JBHUHB010000001.1"/>
</dbReference>
<evidence type="ECO:0000256" key="2">
    <source>
        <dbReference type="ARBA" id="ARBA00022759"/>
    </source>
</evidence>
<dbReference type="GO" id="GO:0019843">
    <property type="term" value="F:rRNA binding"/>
    <property type="evidence" value="ECO:0007669"/>
    <property type="project" value="UniProtKB-UniRule"/>
</dbReference>
<keyword evidence="2 4" id="KW-0255">Endonuclease</keyword>
<reference evidence="6 7" key="1">
    <citation type="submission" date="2018-05" db="EMBL/GenBank/DDBJ databases">
        <title>Genomic Encyclopedia of Type Strains, Phase IV (KMG-IV): sequencing the most valuable type-strain genomes for metagenomic binning, comparative biology and taxonomic classification.</title>
        <authorList>
            <person name="Goeker M."/>
        </authorList>
    </citation>
    <scope>NUCLEOTIDE SEQUENCE [LARGE SCALE GENOMIC DNA]</scope>
    <source>
        <strain evidence="6 7">DSM 28556</strain>
    </source>
</reference>
<dbReference type="InterPro" id="IPR008226">
    <property type="entry name" value="Mini3_fam"/>
</dbReference>
<keyword evidence="4" id="KW-0460">Magnesium</keyword>
<dbReference type="GO" id="GO:0005737">
    <property type="term" value="C:cytoplasm"/>
    <property type="evidence" value="ECO:0007669"/>
    <property type="project" value="UniProtKB-SubCell"/>
</dbReference>
<keyword evidence="3 4" id="KW-0378">Hydrolase</keyword>
<evidence type="ECO:0000256" key="3">
    <source>
        <dbReference type="ARBA" id="ARBA00022801"/>
    </source>
</evidence>
<evidence type="ECO:0000256" key="4">
    <source>
        <dbReference type="HAMAP-Rule" id="MF_01468"/>
    </source>
</evidence>
<keyword evidence="4" id="KW-0963">Cytoplasm</keyword>
<keyword evidence="1 4" id="KW-0540">Nuclease</keyword>
<evidence type="ECO:0000256" key="1">
    <source>
        <dbReference type="ARBA" id="ARBA00022722"/>
    </source>
</evidence>
<comment type="function">
    <text evidence="4">Involved in correct processing of both the 5' and 3' ends of 23S rRNA precursor. Processes 30S rRNA precursor transcript even in absence of ribonuclease 3 (Rnc); Rnc processes 30S rRNA into smaller rRNA precursors.</text>
</comment>
<dbReference type="EMBL" id="QJJQ01000013">
    <property type="protein sequence ID" value="PXW84902.1"/>
    <property type="molecule type" value="Genomic_DNA"/>
</dbReference>